<evidence type="ECO:0000256" key="5">
    <source>
        <dbReference type="SAM" id="Phobius"/>
    </source>
</evidence>
<comment type="caution">
    <text evidence="6">The sequence shown here is derived from an EMBL/GenBank/DDBJ whole genome shotgun (WGS) entry which is preliminary data.</text>
</comment>
<gene>
    <name evidence="6" type="ORF">FHS27_001599</name>
</gene>
<feature type="transmembrane region" description="Helical" evidence="5">
    <location>
        <begin position="77"/>
        <end position="97"/>
    </location>
</feature>
<dbReference type="RefSeq" id="WP_184303713.1">
    <property type="nucleotide sequence ID" value="NZ_JACHXU010000004.1"/>
</dbReference>
<dbReference type="Proteomes" id="UP000536179">
    <property type="component" value="Unassembled WGS sequence"/>
</dbReference>
<evidence type="ECO:0000313" key="7">
    <source>
        <dbReference type="Proteomes" id="UP000536179"/>
    </source>
</evidence>
<proteinExistence type="predicted"/>
<keyword evidence="4 5" id="KW-0472">Membrane</keyword>
<dbReference type="EMBL" id="JACHXU010000004">
    <property type="protein sequence ID" value="MBB3205795.1"/>
    <property type="molecule type" value="Genomic_DNA"/>
</dbReference>
<feature type="transmembrane region" description="Helical" evidence="5">
    <location>
        <begin position="103"/>
        <end position="123"/>
    </location>
</feature>
<dbReference type="AlphaFoldDB" id="A0A7W5H5D3"/>
<feature type="transmembrane region" description="Helical" evidence="5">
    <location>
        <begin position="48"/>
        <end position="68"/>
    </location>
</feature>
<feature type="transmembrane region" description="Helical" evidence="5">
    <location>
        <begin position="7"/>
        <end position="28"/>
    </location>
</feature>
<comment type="subcellular location">
    <subcellularLocation>
        <location evidence="1">Endomembrane system</location>
        <topology evidence="1">Multi-pass membrane protein</topology>
    </subcellularLocation>
</comment>
<keyword evidence="2 5" id="KW-0812">Transmembrane</keyword>
<dbReference type="GO" id="GO:0008168">
    <property type="term" value="F:methyltransferase activity"/>
    <property type="evidence" value="ECO:0007669"/>
    <property type="project" value="UniProtKB-KW"/>
</dbReference>
<evidence type="ECO:0000256" key="1">
    <source>
        <dbReference type="ARBA" id="ARBA00004127"/>
    </source>
</evidence>
<dbReference type="Gene3D" id="1.20.120.1630">
    <property type="match status" value="1"/>
</dbReference>
<sequence>MNARKIVASYFIVQAIGVLAWWGLLVLVPGSVQWFQPEGWPEGSLLGFWLSDLVLLIGGSLVVAEAVAQQRNWATTVVWALAIAICYPTLYCIGVSVLVNDAWLASAMMVSMAGVTFAMATIYGHATQTPATIRVTPMNRRTALAWTFTQTFGFWCVFLWIVPKGIVEVERRIGLDGFQHAGQSWLAMSMFVTASALGGWSGYTMATVGLGTPLPTATAPRLVVAGPYRFVRNPMALAGILQGMAVGWFLGSVSVIAYSLCGAVVWHLFVRPIEERDLRERFTDGYREYCEKVWLWLPVGRYDPGSVRDERSIGNG</sequence>
<evidence type="ECO:0000256" key="4">
    <source>
        <dbReference type="ARBA" id="ARBA00023136"/>
    </source>
</evidence>
<feature type="transmembrane region" description="Helical" evidence="5">
    <location>
        <begin position="143"/>
        <end position="162"/>
    </location>
</feature>
<organism evidence="6 7">
    <name type="scientific">Aporhodopirellula rubra</name>
    <dbReference type="NCBI Taxonomy" id="980271"/>
    <lineage>
        <taxon>Bacteria</taxon>
        <taxon>Pseudomonadati</taxon>
        <taxon>Planctomycetota</taxon>
        <taxon>Planctomycetia</taxon>
        <taxon>Pirellulales</taxon>
        <taxon>Pirellulaceae</taxon>
        <taxon>Aporhodopirellula</taxon>
    </lineage>
</organism>
<dbReference type="Pfam" id="PF04191">
    <property type="entry name" value="PEMT"/>
    <property type="match status" value="1"/>
</dbReference>
<name>A0A7W5H5D3_9BACT</name>
<dbReference type="InterPro" id="IPR007318">
    <property type="entry name" value="Phopholipid_MeTrfase"/>
</dbReference>
<keyword evidence="7" id="KW-1185">Reference proteome</keyword>
<dbReference type="GO" id="GO:0032259">
    <property type="term" value="P:methylation"/>
    <property type="evidence" value="ECO:0007669"/>
    <property type="project" value="UniProtKB-KW"/>
</dbReference>
<evidence type="ECO:0000256" key="3">
    <source>
        <dbReference type="ARBA" id="ARBA00022989"/>
    </source>
</evidence>
<reference evidence="6 7" key="1">
    <citation type="submission" date="2020-08" db="EMBL/GenBank/DDBJ databases">
        <title>Genomic Encyclopedia of Type Strains, Phase III (KMG-III): the genomes of soil and plant-associated and newly described type strains.</title>
        <authorList>
            <person name="Whitman W."/>
        </authorList>
    </citation>
    <scope>NUCLEOTIDE SEQUENCE [LARGE SCALE GENOMIC DNA]</scope>
    <source>
        <strain evidence="6 7">CECT 8075</strain>
    </source>
</reference>
<keyword evidence="6" id="KW-0489">Methyltransferase</keyword>
<feature type="transmembrane region" description="Helical" evidence="5">
    <location>
        <begin position="245"/>
        <end position="269"/>
    </location>
</feature>
<keyword evidence="3 5" id="KW-1133">Transmembrane helix</keyword>
<evidence type="ECO:0000256" key="2">
    <source>
        <dbReference type="ARBA" id="ARBA00022692"/>
    </source>
</evidence>
<keyword evidence="6" id="KW-0808">Transferase</keyword>
<evidence type="ECO:0000313" key="6">
    <source>
        <dbReference type="EMBL" id="MBB3205795.1"/>
    </source>
</evidence>
<dbReference type="GO" id="GO:0012505">
    <property type="term" value="C:endomembrane system"/>
    <property type="evidence" value="ECO:0007669"/>
    <property type="project" value="UniProtKB-SubCell"/>
</dbReference>
<protein>
    <submittedName>
        <fullName evidence="6">Protein-S-isoprenylcysteine O-methyltransferase Ste14</fullName>
    </submittedName>
</protein>
<accession>A0A7W5H5D3</accession>